<feature type="compositionally biased region" description="Basic and acidic residues" evidence="1">
    <location>
        <begin position="52"/>
        <end position="63"/>
    </location>
</feature>
<feature type="region of interest" description="Disordered" evidence="1">
    <location>
        <begin position="1"/>
        <end position="63"/>
    </location>
</feature>
<evidence type="ECO:0000313" key="2">
    <source>
        <dbReference type="EMBL" id="CAK0903022.1"/>
    </source>
</evidence>
<dbReference type="EMBL" id="CAUYUJ010021157">
    <property type="protein sequence ID" value="CAK0903022.1"/>
    <property type="molecule type" value="Genomic_DNA"/>
</dbReference>
<keyword evidence="3" id="KW-1185">Reference proteome</keyword>
<evidence type="ECO:0000256" key="1">
    <source>
        <dbReference type="SAM" id="MobiDB-lite"/>
    </source>
</evidence>
<organism evidence="2 3">
    <name type="scientific">Prorocentrum cordatum</name>
    <dbReference type="NCBI Taxonomy" id="2364126"/>
    <lineage>
        <taxon>Eukaryota</taxon>
        <taxon>Sar</taxon>
        <taxon>Alveolata</taxon>
        <taxon>Dinophyceae</taxon>
        <taxon>Prorocentrales</taxon>
        <taxon>Prorocentraceae</taxon>
        <taxon>Prorocentrum</taxon>
    </lineage>
</organism>
<feature type="non-terminal residue" evidence="2">
    <location>
        <position position="63"/>
    </location>
</feature>
<comment type="caution">
    <text evidence="2">The sequence shown here is derived from an EMBL/GenBank/DDBJ whole genome shotgun (WGS) entry which is preliminary data.</text>
</comment>
<dbReference type="Proteomes" id="UP001189429">
    <property type="component" value="Unassembled WGS sequence"/>
</dbReference>
<protein>
    <submittedName>
        <fullName evidence="2">Uncharacterized protein</fullName>
    </submittedName>
</protein>
<sequence>GGTRVLGAHRRQTHGGLLDPGEQAAQRGRADADGAARQRFQRRPRSAGPAAPRDHRSGDREDV</sequence>
<reference evidence="2" key="1">
    <citation type="submission" date="2023-10" db="EMBL/GenBank/DDBJ databases">
        <authorList>
            <person name="Chen Y."/>
            <person name="Shah S."/>
            <person name="Dougan E. K."/>
            <person name="Thang M."/>
            <person name="Chan C."/>
        </authorList>
    </citation>
    <scope>NUCLEOTIDE SEQUENCE [LARGE SCALE GENOMIC DNA]</scope>
</reference>
<evidence type="ECO:0000313" key="3">
    <source>
        <dbReference type="Proteomes" id="UP001189429"/>
    </source>
</evidence>
<name>A0ABN9XSQ3_9DINO</name>
<gene>
    <name evidence="2" type="ORF">PCOR1329_LOCUS79450</name>
</gene>
<proteinExistence type="predicted"/>
<feature type="non-terminal residue" evidence="2">
    <location>
        <position position="1"/>
    </location>
</feature>
<accession>A0ABN9XSQ3</accession>